<organism evidence="2 3">
    <name type="scientific">Paenibacillus hodogayensis</name>
    <dbReference type="NCBI Taxonomy" id="279208"/>
    <lineage>
        <taxon>Bacteria</taxon>
        <taxon>Bacillati</taxon>
        <taxon>Bacillota</taxon>
        <taxon>Bacilli</taxon>
        <taxon>Bacillales</taxon>
        <taxon>Paenibacillaceae</taxon>
        <taxon>Paenibacillus</taxon>
    </lineage>
</organism>
<evidence type="ECO:0000313" key="2">
    <source>
        <dbReference type="EMBL" id="MFB9754395.1"/>
    </source>
</evidence>
<dbReference type="EMBL" id="JBHMAG010000015">
    <property type="protein sequence ID" value="MFB9754395.1"/>
    <property type="molecule type" value="Genomic_DNA"/>
</dbReference>
<name>A0ABV5W1E9_9BACL</name>
<feature type="domain" description="Sensor histidine kinase NatK-like C-terminal" evidence="1">
    <location>
        <begin position="2"/>
        <end position="46"/>
    </location>
</feature>
<evidence type="ECO:0000259" key="1">
    <source>
        <dbReference type="Pfam" id="PF14501"/>
    </source>
</evidence>
<proteinExistence type="predicted"/>
<comment type="caution">
    <text evidence="2">The sequence shown here is derived from an EMBL/GenBank/DDBJ whole genome shotgun (WGS) entry which is preliminary data.</text>
</comment>
<dbReference type="Pfam" id="PF14501">
    <property type="entry name" value="HATPase_c_5"/>
    <property type="match status" value="1"/>
</dbReference>
<reference evidence="2 3" key="1">
    <citation type="submission" date="2024-09" db="EMBL/GenBank/DDBJ databases">
        <authorList>
            <person name="Sun Q."/>
            <person name="Mori K."/>
        </authorList>
    </citation>
    <scope>NUCLEOTIDE SEQUENCE [LARGE SCALE GENOMIC DNA]</scope>
    <source>
        <strain evidence="2 3">JCM 12520</strain>
    </source>
</reference>
<dbReference type="Proteomes" id="UP001589619">
    <property type="component" value="Unassembled WGS sequence"/>
</dbReference>
<protein>
    <submittedName>
        <fullName evidence="2">GHKL domain-containing protein</fullName>
    </submittedName>
</protein>
<sequence>MNIRSTKADQRIHGLGLSSIRQEVERCGGLLELSYDDRRFQLEIVLFRIKRL</sequence>
<keyword evidence="3" id="KW-1185">Reference proteome</keyword>
<dbReference type="InterPro" id="IPR032834">
    <property type="entry name" value="NatK-like_C"/>
</dbReference>
<dbReference type="RefSeq" id="WP_344916214.1">
    <property type="nucleotide sequence ID" value="NZ_BAAAYO010000018.1"/>
</dbReference>
<evidence type="ECO:0000313" key="3">
    <source>
        <dbReference type="Proteomes" id="UP001589619"/>
    </source>
</evidence>
<accession>A0ABV5W1E9</accession>
<gene>
    <name evidence="2" type="ORF">ACFFNY_22725</name>
</gene>